<dbReference type="InterPro" id="IPR021247">
    <property type="entry name" value="DUF2785"/>
</dbReference>
<comment type="caution">
    <text evidence="1">The sequence shown here is derived from an EMBL/GenBank/DDBJ whole genome shotgun (WGS) entry which is preliminary data.</text>
</comment>
<name>A0A1V4I9N4_9CLOT</name>
<dbReference type="Proteomes" id="UP000190080">
    <property type="component" value="Unassembled WGS sequence"/>
</dbReference>
<dbReference type="EMBL" id="MZGV01000093">
    <property type="protein sequence ID" value="OPJ56633.1"/>
    <property type="molecule type" value="Genomic_DNA"/>
</dbReference>
<dbReference type="Pfam" id="PF10978">
    <property type="entry name" value="DUF2785"/>
    <property type="match status" value="1"/>
</dbReference>
<keyword evidence="2" id="KW-1185">Reference proteome</keyword>
<protein>
    <recommendedName>
        <fullName evidence="3">DUF2785 domain-containing protein</fullName>
    </recommendedName>
</protein>
<evidence type="ECO:0000313" key="1">
    <source>
        <dbReference type="EMBL" id="OPJ56633.1"/>
    </source>
</evidence>
<dbReference type="OrthoDB" id="7619731at2"/>
<dbReference type="RefSeq" id="WP_079428249.1">
    <property type="nucleotide sequence ID" value="NZ_MZGV01000093.1"/>
</dbReference>
<evidence type="ECO:0000313" key="2">
    <source>
        <dbReference type="Proteomes" id="UP000190080"/>
    </source>
</evidence>
<sequence>MNEEILKQKLLEIEEKNYELEAEGDYYKLALEMMKHIGSLDAELRDNLIYGTMFKWITNDKFNFEQLMEVLAIILDDKHLFYELYEQNADAVYTRTFSVLILALIIYKHREQNFLSEKALYEVKNRLLEYMNNEKDVRGFVEGRGWAHSAAHTADAVDEIVRCSCFNKEDLMDVLAAIKAKVCIGYYVYIDEENERLITAVEGILGRGMLSNEEILCWLQEFTEERPFSDKIIKYHLKVNVKDFLRSLYFRLLDKQEWEVVIKGIQELLNKLK</sequence>
<gene>
    <name evidence="1" type="ORF">CLORY_42360</name>
</gene>
<evidence type="ECO:0008006" key="3">
    <source>
        <dbReference type="Google" id="ProtNLM"/>
    </source>
</evidence>
<organism evidence="1 2">
    <name type="scientific">Clostridium oryzae</name>
    <dbReference type="NCBI Taxonomy" id="1450648"/>
    <lineage>
        <taxon>Bacteria</taxon>
        <taxon>Bacillati</taxon>
        <taxon>Bacillota</taxon>
        <taxon>Clostridia</taxon>
        <taxon>Eubacteriales</taxon>
        <taxon>Clostridiaceae</taxon>
        <taxon>Clostridium</taxon>
    </lineage>
</organism>
<accession>A0A1V4I9N4</accession>
<dbReference type="AlphaFoldDB" id="A0A1V4I9N4"/>
<dbReference type="STRING" id="1450648.CLORY_42360"/>
<reference evidence="1 2" key="1">
    <citation type="submission" date="2017-03" db="EMBL/GenBank/DDBJ databases">
        <title>Genome sequence of Clostridium oryzae DSM 28571.</title>
        <authorList>
            <person name="Poehlein A."/>
            <person name="Daniel R."/>
        </authorList>
    </citation>
    <scope>NUCLEOTIDE SEQUENCE [LARGE SCALE GENOMIC DNA]</scope>
    <source>
        <strain evidence="1 2">DSM 28571</strain>
    </source>
</reference>
<proteinExistence type="predicted"/>